<keyword evidence="1" id="KW-0472">Membrane</keyword>
<sequence length="639" mass="71800">MTSLFLYNILFYFLISVVLFTDEGSLAIEYERFRCALNVVDSSKRSLCKYHRKSSQSKSAITENCAVEEDQINAVDVTCGSITKKGCTSTITVDSQDYRGQGSNSLTISNNTNIECRVSCSGSSCFVRAHIKVVQAVTEAAKLNGSAGITVTVSATLKSSTLTASSNDPTGYKYQNGELGDKDIHDITSTSSKMANTTNTYVVADASSNLVTINVTLLCIFGFFIVLCSFLAGNARYIMSKCRIITREQPVYENRPSSQPIDEMELQVVAHPRNGIGQATQSCKTSRNVIVNFDRQRSHSYYDRSILINSSRSPHEQLLSTAQLPQQRKLSVSDGGLYHNTSHPLSTSALGGDIYTNETTYSVYRDPLCGRSYDPGVGQPYDRLSTRFDTDINVYSRRHRLDSEFTYGRDRFLSNVMKSKPYDSLGNQRRNDSRLSVHRETIFPSATQWRSLRRKSRQMNSIHRRTRSRRLPSDVTQRFTHCMSLLSLGACEDVFSNEHIYESISLDDIRPVVDGESEVVCRYSSCAKRVTHEEQFPMLSRRAKAPEGSTIEHIGEIQTTRTDEGSRSKYPPPLYIPLAQESHYQRRCSLPSPTEMVVGQREMEELASHTDDNRVSLILSSHFRSEGHIPMALKFFDIC</sequence>
<evidence type="ECO:0000313" key="4">
    <source>
        <dbReference type="Proteomes" id="UP000230750"/>
    </source>
</evidence>
<dbReference type="Proteomes" id="UP000230750">
    <property type="component" value="Unassembled WGS sequence"/>
</dbReference>
<feature type="chain" id="PRO_5013896702" evidence="2">
    <location>
        <begin position="21"/>
        <end position="639"/>
    </location>
</feature>
<proteinExistence type="predicted"/>
<gene>
    <name evidence="3" type="ORF">BSL78_01485</name>
</gene>
<evidence type="ECO:0000256" key="1">
    <source>
        <dbReference type="SAM" id="Phobius"/>
    </source>
</evidence>
<dbReference type="EMBL" id="MRZV01000029">
    <property type="protein sequence ID" value="PIK61560.1"/>
    <property type="molecule type" value="Genomic_DNA"/>
</dbReference>
<evidence type="ECO:0000313" key="3">
    <source>
        <dbReference type="EMBL" id="PIK61560.1"/>
    </source>
</evidence>
<accession>A0A2G8LN01</accession>
<keyword evidence="4" id="KW-1185">Reference proteome</keyword>
<organism evidence="3 4">
    <name type="scientific">Stichopus japonicus</name>
    <name type="common">Sea cucumber</name>
    <dbReference type="NCBI Taxonomy" id="307972"/>
    <lineage>
        <taxon>Eukaryota</taxon>
        <taxon>Metazoa</taxon>
        <taxon>Echinodermata</taxon>
        <taxon>Eleutherozoa</taxon>
        <taxon>Echinozoa</taxon>
        <taxon>Holothuroidea</taxon>
        <taxon>Aspidochirotacea</taxon>
        <taxon>Aspidochirotida</taxon>
        <taxon>Stichopodidae</taxon>
        <taxon>Apostichopus</taxon>
    </lineage>
</organism>
<feature type="transmembrane region" description="Helical" evidence="1">
    <location>
        <begin position="210"/>
        <end position="233"/>
    </location>
</feature>
<comment type="caution">
    <text evidence="3">The sequence shown here is derived from an EMBL/GenBank/DDBJ whole genome shotgun (WGS) entry which is preliminary data.</text>
</comment>
<feature type="signal peptide" evidence="2">
    <location>
        <begin position="1"/>
        <end position="20"/>
    </location>
</feature>
<evidence type="ECO:0000256" key="2">
    <source>
        <dbReference type="SAM" id="SignalP"/>
    </source>
</evidence>
<keyword evidence="2" id="KW-0732">Signal</keyword>
<keyword evidence="1" id="KW-1133">Transmembrane helix</keyword>
<keyword evidence="1" id="KW-0812">Transmembrane</keyword>
<dbReference type="OrthoDB" id="10677000at2759"/>
<name>A0A2G8LN01_STIJA</name>
<protein>
    <submittedName>
        <fullName evidence="3">Uncharacterized protein</fullName>
    </submittedName>
</protein>
<dbReference type="AlphaFoldDB" id="A0A2G8LN01"/>
<reference evidence="3 4" key="1">
    <citation type="journal article" date="2017" name="PLoS Biol.">
        <title>The sea cucumber genome provides insights into morphological evolution and visceral regeneration.</title>
        <authorList>
            <person name="Zhang X."/>
            <person name="Sun L."/>
            <person name="Yuan J."/>
            <person name="Sun Y."/>
            <person name="Gao Y."/>
            <person name="Zhang L."/>
            <person name="Li S."/>
            <person name="Dai H."/>
            <person name="Hamel J.F."/>
            <person name="Liu C."/>
            <person name="Yu Y."/>
            <person name="Liu S."/>
            <person name="Lin W."/>
            <person name="Guo K."/>
            <person name="Jin S."/>
            <person name="Xu P."/>
            <person name="Storey K.B."/>
            <person name="Huan P."/>
            <person name="Zhang T."/>
            <person name="Zhou Y."/>
            <person name="Zhang J."/>
            <person name="Lin C."/>
            <person name="Li X."/>
            <person name="Xing L."/>
            <person name="Huo D."/>
            <person name="Sun M."/>
            <person name="Wang L."/>
            <person name="Mercier A."/>
            <person name="Li F."/>
            <person name="Yang H."/>
            <person name="Xiang J."/>
        </authorList>
    </citation>
    <scope>NUCLEOTIDE SEQUENCE [LARGE SCALE GENOMIC DNA]</scope>
    <source>
        <strain evidence="3">Shaxun</strain>
        <tissue evidence="3">Muscle</tissue>
    </source>
</reference>